<keyword evidence="2" id="KW-1185">Reference proteome</keyword>
<dbReference type="Proteomes" id="UP000276133">
    <property type="component" value="Unassembled WGS sequence"/>
</dbReference>
<reference evidence="1 2" key="1">
    <citation type="journal article" date="2018" name="Sci. Rep.">
        <title>Genomic signatures of local adaptation to the degree of environmental predictability in rotifers.</title>
        <authorList>
            <person name="Franch-Gras L."/>
            <person name="Hahn C."/>
            <person name="Garcia-Roger E.M."/>
            <person name="Carmona M.J."/>
            <person name="Serra M."/>
            <person name="Gomez A."/>
        </authorList>
    </citation>
    <scope>NUCLEOTIDE SEQUENCE [LARGE SCALE GENOMIC DNA]</scope>
    <source>
        <strain evidence="1">HYR1</strain>
    </source>
</reference>
<organism evidence="1 2">
    <name type="scientific">Brachionus plicatilis</name>
    <name type="common">Marine rotifer</name>
    <name type="synonym">Brachionus muelleri</name>
    <dbReference type="NCBI Taxonomy" id="10195"/>
    <lineage>
        <taxon>Eukaryota</taxon>
        <taxon>Metazoa</taxon>
        <taxon>Spiralia</taxon>
        <taxon>Gnathifera</taxon>
        <taxon>Rotifera</taxon>
        <taxon>Eurotatoria</taxon>
        <taxon>Monogononta</taxon>
        <taxon>Pseudotrocha</taxon>
        <taxon>Ploima</taxon>
        <taxon>Brachionidae</taxon>
        <taxon>Brachionus</taxon>
    </lineage>
</organism>
<comment type="caution">
    <text evidence="1">The sequence shown here is derived from an EMBL/GenBank/DDBJ whole genome shotgun (WGS) entry which is preliminary data.</text>
</comment>
<dbReference type="AlphaFoldDB" id="A0A3M7RB08"/>
<evidence type="ECO:0000313" key="2">
    <source>
        <dbReference type="Proteomes" id="UP000276133"/>
    </source>
</evidence>
<sequence length="52" mass="6096">MSINFKKSSNLSIFLLKFKIKFKSKLKLSFLRSIVLGQEINQPQQMDHTINI</sequence>
<protein>
    <submittedName>
        <fullName evidence="1">Uncharacterized protein</fullName>
    </submittedName>
</protein>
<dbReference type="EMBL" id="REGN01003783">
    <property type="protein sequence ID" value="RNA20783.1"/>
    <property type="molecule type" value="Genomic_DNA"/>
</dbReference>
<name>A0A3M7RB08_BRAPC</name>
<gene>
    <name evidence="1" type="ORF">BpHYR1_031750</name>
</gene>
<evidence type="ECO:0000313" key="1">
    <source>
        <dbReference type="EMBL" id="RNA20783.1"/>
    </source>
</evidence>
<proteinExistence type="predicted"/>
<accession>A0A3M7RB08</accession>